<comment type="caution">
    <text evidence="2">The sequence shown here is derived from an EMBL/GenBank/DDBJ whole genome shotgun (WGS) entry which is preliminary data.</text>
</comment>
<name>A0A429ZCC1_9ENTE</name>
<organism evidence="2 3">
    <name type="scientific">Vagococcus bubulae</name>
    <dbReference type="NCBI Taxonomy" id="1977868"/>
    <lineage>
        <taxon>Bacteria</taxon>
        <taxon>Bacillati</taxon>
        <taxon>Bacillota</taxon>
        <taxon>Bacilli</taxon>
        <taxon>Lactobacillales</taxon>
        <taxon>Enterococcaceae</taxon>
        <taxon>Vagococcus</taxon>
    </lineage>
</organism>
<evidence type="ECO:0000313" key="3">
    <source>
        <dbReference type="Proteomes" id="UP000288490"/>
    </source>
</evidence>
<sequence length="253" mass="29959">MTYTPSLFWYAYLFISAIALILAMSLIIYLNPEIYHSIQHFFSNLKKESQNYSIKTKDNKSENYDITTLRQRKDTHFDYKIINTSSANIRHKQYLHTTIPELKKTEKQKMLFEIILGLKEERFFSSFYAGITEEELIHDYDEYQSRKIYELYDNILPNAYTKFLYDTHSGTNRLSIFIPNKQNPDLDFNLGFIAIEDSNKSDVLSNKYTNIQVIPTILGGTYKEVYKDDKEEVHIRTDFDPYDLTISLAFYNI</sequence>
<feature type="transmembrane region" description="Helical" evidence="1">
    <location>
        <begin position="7"/>
        <end position="30"/>
    </location>
</feature>
<dbReference type="Proteomes" id="UP000288490">
    <property type="component" value="Unassembled WGS sequence"/>
</dbReference>
<dbReference type="RefSeq" id="WP_125958324.1">
    <property type="nucleotide sequence ID" value="NZ_JAQEJV010000021.1"/>
</dbReference>
<protein>
    <submittedName>
        <fullName evidence="2">Uncharacterized protein</fullName>
    </submittedName>
</protein>
<keyword evidence="1" id="KW-1133">Transmembrane helix</keyword>
<evidence type="ECO:0000256" key="1">
    <source>
        <dbReference type="SAM" id="Phobius"/>
    </source>
</evidence>
<dbReference type="AlphaFoldDB" id="A0A429ZCC1"/>
<evidence type="ECO:0000313" key="2">
    <source>
        <dbReference type="EMBL" id="RST91340.1"/>
    </source>
</evidence>
<keyword evidence="1" id="KW-0812">Transmembrane</keyword>
<accession>A0A429ZCC1</accession>
<dbReference type="EMBL" id="NGJT01000024">
    <property type="protein sequence ID" value="RST91340.1"/>
    <property type="molecule type" value="Genomic_DNA"/>
</dbReference>
<reference evidence="2 3" key="1">
    <citation type="submission" date="2017-05" db="EMBL/GenBank/DDBJ databases">
        <title>Vagococcus spp. assemblies.</title>
        <authorList>
            <person name="Gulvik C.A."/>
        </authorList>
    </citation>
    <scope>NUCLEOTIDE SEQUENCE [LARGE SCALE GENOMIC DNA]</scope>
    <source>
        <strain evidence="2 3">SS1994</strain>
    </source>
</reference>
<dbReference type="OrthoDB" id="2199915at2"/>
<keyword evidence="1" id="KW-0472">Membrane</keyword>
<gene>
    <name evidence="2" type="ORF">CBF36_10185</name>
</gene>
<proteinExistence type="predicted"/>
<keyword evidence="3" id="KW-1185">Reference proteome</keyword>